<dbReference type="InterPro" id="IPR036388">
    <property type="entry name" value="WH-like_DNA-bd_sf"/>
</dbReference>
<dbReference type="PROSITE" id="PS50110">
    <property type="entry name" value="RESPONSE_REGULATORY"/>
    <property type="match status" value="1"/>
</dbReference>
<dbReference type="Gene3D" id="1.10.10.10">
    <property type="entry name" value="Winged helix-like DNA-binding domain superfamily/Winged helix DNA-binding domain"/>
    <property type="match status" value="1"/>
</dbReference>
<evidence type="ECO:0000256" key="3">
    <source>
        <dbReference type="ARBA" id="ARBA00023012"/>
    </source>
</evidence>
<dbReference type="Proteomes" id="UP000184038">
    <property type="component" value="Unassembled WGS sequence"/>
</dbReference>
<name>A0A1M7GBL1_9FIRM</name>
<keyword evidence="4" id="KW-0805">Transcription regulation</keyword>
<dbReference type="InterPro" id="IPR011006">
    <property type="entry name" value="CheY-like_superfamily"/>
</dbReference>
<protein>
    <recommendedName>
        <fullName evidence="1">Stage 0 sporulation protein A homolog</fullName>
    </recommendedName>
</protein>
<evidence type="ECO:0000256" key="7">
    <source>
        <dbReference type="ARBA" id="ARBA00024867"/>
    </source>
</evidence>
<feature type="DNA-binding region" description="OmpR/PhoB-type" evidence="9">
    <location>
        <begin position="128"/>
        <end position="227"/>
    </location>
</feature>
<dbReference type="PROSITE" id="PS51755">
    <property type="entry name" value="OMPR_PHOB"/>
    <property type="match status" value="1"/>
</dbReference>
<dbReference type="SMART" id="SM00448">
    <property type="entry name" value="REC"/>
    <property type="match status" value="1"/>
</dbReference>
<dbReference type="InterPro" id="IPR001867">
    <property type="entry name" value="OmpR/PhoB-type_DNA-bd"/>
</dbReference>
<keyword evidence="6" id="KW-0804">Transcription</keyword>
<dbReference type="AlphaFoldDB" id="A0A1M7GBL1"/>
<sequence length="229" mass="26270">MNKILIVEDDSDIGGMMRELLTHHCYEVDNAYSGTEALFWIEKEKYDLVLLDLMLPGLSGEEVLQAIRKKSDIPVIAVSAKDDKDTRLSLLKVGADDYITKPFDTDELLVRIEVVLRRKGHIAQTSENSILRFKDIELNDTEFTCTVNNMLILLTKFEYNLLHLLMSNPKKVFTKNNIFESVWEEDFLGEDNAINVHICNIRSKLAKGNPKGKYIQTVWGIGFKMQLEE</sequence>
<dbReference type="GO" id="GO:0005829">
    <property type="term" value="C:cytosol"/>
    <property type="evidence" value="ECO:0007669"/>
    <property type="project" value="TreeGrafter"/>
</dbReference>
<dbReference type="GO" id="GO:0032993">
    <property type="term" value="C:protein-DNA complex"/>
    <property type="evidence" value="ECO:0007669"/>
    <property type="project" value="TreeGrafter"/>
</dbReference>
<feature type="domain" description="Response regulatory" evidence="10">
    <location>
        <begin position="3"/>
        <end position="116"/>
    </location>
</feature>
<dbReference type="PANTHER" id="PTHR48111">
    <property type="entry name" value="REGULATOR OF RPOS"/>
    <property type="match status" value="1"/>
</dbReference>
<keyword evidence="5 9" id="KW-0238">DNA-binding</keyword>
<evidence type="ECO:0000256" key="4">
    <source>
        <dbReference type="ARBA" id="ARBA00023015"/>
    </source>
</evidence>
<accession>A0A1M7GBL1</accession>
<dbReference type="InterPro" id="IPR001789">
    <property type="entry name" value="Sig_transdc_resp-reg_receiver"/>
</dbReference>
<evidence type="ECO:0000256" key="9">
    <source>
        <dbReference type="PROSITE-ProRule" id="PRU01091"/>
    </source>
</evidence>
<dbReference type="InterPro" id="IPR039420">
    <property type="entry name" value="WalR-like"/>
</dbReference>
<dbReference type="CDD" id="cd00383">
    <property type="entry name" value="trans_reg_C"/>
    <property type="match status" value="1"/>
</dbReference>
<evidence type="ECO:0000259" key="10">
    <source>
        <dbReference type="PROSITE" id="PS50110"/>
    </source>
</evidence>
<keyword evidence="2 8" id="KW-0597">Phosphoprotein</keyword>
<dbReference type="FunFam" id="1.10.10.10:FF:000018">
    <property type="entry name" value="DNA-binding response regulator ResD"/>
    <property type="match status" value="1"/>
</dbReference>
<evidence type="ECO:0000256" key="2">
    <source>
        <dbReference type="ARBA" id="ARBA00022553"/>
    </source>
</evidence>
<dbReference type="SUPFAM" id="SSF52172">
    <property type="entry name" value="CheY-like"/>
    <property type="match status" value="1"/>
</dbReference>
<dbReference type="GO" id="GO:0006355">
    <property type="term" value="P:regulation of DNA-templated transcription"/>
    <property type="evidence" value="ECO:0007669"/>
    <property type="project" value="InterPro"/>
</dbReference>
<dbReference type="GO" id="GO:0000156">
    <property type="term" value="F:phosphorelay response regulator activity"/>
    <property type="evidence" value="ECO:0007669"/>
    <property type="project" value="TreeGrafter"/>
</dbReference>
<dbReference type="FunFam" id="3.40.50.2300:FF:000001">
    <property type="entry name" value="DNA-binding response regulator PhoB"/>
    <property type="match status" value="1"/>
</dbReference>
<reference evidence="12 13" key="1">
    <citation type="submission" date="2016-11" db="EMBL/GenBank/DDBJ databases">
        <authorList>
            <person name="Jaros S."/>
            <person name="Januszkiewicz K."/>
            <person name="Wedrychowicz H."/>
        </authorList>
    </citation>
    <scope>NUCLEOTIDE SEQUENCE [LARGE SCALE GENOMIC DNA]</scope>
    <source>
        <strain evidence="12 13">DSM 15930</strain>
    </source>
</reference>
<keyword evidence="3" id="KW-0902">Two-component regulatory system</keyword>
<gene>
    <name evidence="12" type="ORF">SAMN02746066_00943</name>
</gene>
<keyword evidence="13" id="KW-1185">Reference proteome</keyword>
<dbReference type="OrthoDB" id="1655504at2"/>
<dbReference type="STRING" id="1120996.SAMN02746066_00943"/>
<comment type="function">
    <text evidence="7">May play the central regulatory role in sporulation. It may be an element of the effector pathway responsible for the activation of sporulation genes in response to nutritional stress. Spo0A may act in concert with spo0H (a sigma factor) to control the expression of some genes that are critical to the sporulation process.</text>
</comment>
<dbReference type="Pfam" id="PF00486">
    <property type="entry name" value="Trans_reg_C"/>
    <property type="match status" value="1"/>
</dbReference>
<dbReference type="RefSeq" id="WP_073283628.1">
    <property type="nucleotide sequence ID" value="NZ_FRCP01000006.1"/>
</dbReference>
<evidence type="ECO:0000313" key="12">
    <source>
        <dbReference type="EMBL" id="SHM13269.1"/>
    </source>
</evidence>
<dbReference type="EMBL" id="FRCP01000006">
    <property type="protein sequence ID" value="SHM13269.1"/>
    <property type="molecule type" value="Genomic_DNA"/>
</dbReference>
<feature type="modified residue" description="4-aspartylphosphate" evidence="8">
    <location>
        <position position="52"/>
    </location>
</feature>
<dbReference type="GO" id="GO:0000976">
    <property type="term" value="F:transcription cis-regulatory region binding"/>
    <property type="evidence" value="ECO:0007669"/>
    <property type="project" value="TreeGrafter"/>
</dbReference>
<dbReference type="Pfam" id="PF00072">
    <property type="entry name" value="Response_reg"/>
    <property type="match status" value="1"/>
</dbReference>
<evidence type="ECO:0000256" key="6">
    <source>
        <dbReference type="ARBA" id="ARBA00023163"/>
    </source>
</evidence>
<evidence type="ECO:0000259" key="11">
    <source>
        <dbReference type="PROSITE" id="PS51755"/>
    </source>
</evidence>
<organism evidence="12 13">
    <name type="scientific">Anaerosporobacter mobilis DSM 15930</name>
    <dbReference type="NCBI Taxonomy" id="1120996"/>
    <lineage>
        <taxon>Bacteria</taxon>
        <taxon>Bacillati</taxon>
        <taxon>Bacillota</taxon>
        <taxon>Clostridia</taxon>
        <taxon>Lachnospirales</taxon>
        <taxon>Lachnospiraceae</taxon>
        <taxon>Anaerosporobacter</taxon>
    </lineage>
</organism>
<dbReference type="PANTHER" id="PTHR48111:SF2">
    <property type="entry name" value="RESPONSE REGULATOR SAER"/>
    <property type="match status" value="1"/>
</dbReference>
<evidence type="ECO:0000256" key="5">
    <source>
        <dbReference type="ARBA" id="ARBA00023125"/>
    </source>
</evidence>
<evidence type="ECO:0000313" key="13">
    <source>
        <dbReference type="Proteomes" id="UP000184038"/>
    </source>
</evidence>
<dbReference type="Gene3D" id="3.40.50.2300">
    <property type="match status" value="1"/>
</dbReference>
<evidence type="ECO:0000256" key="8">
    <source>
        <dbReference type="PROSITE-ProRule" id="PRU00169"/>
    </source>
</evidence>
<feature type="domain" description="OmpR/PhoB-type" evidence="11">
    <location>
        <begin position="128"/>
        <end position="227"/>
    </location>
</feature>
<proteinExistence type="predicted"/>
<dbReference type="SMART" id="SM00862">
    <property type="entry name" value="Trans_reg_C"/>
    <property type="match status" value="1"/>
</dbReference>
<evidence type="ECO:0000256" key="1">
    <source>
        <dbReference type="ARBA" id="ARBA00018672"/>
    </source>
</evidence>